<name>A0ACB9Z380_9PEZI</name>
<keyword evidence="2" id="KW-1185">Reference proteome</keyword>
<evidence type="ECO:0000313" key="1">
    <source>
        <dbReference type="EMBL" id="KAI4865953.1"/>
    </source>
</evidence>
<evidence type="ECO:0000313" key="2">
    <source>
        <dbReference type="Proteomes" id="UP001497700"/>
    </source>
</evidence>
<proteinExistence type="predicted"/>
<sequence>MTTREWSPGSISCLSPPTPPKTTSPDSPTPSGALPTSGVDKVIAELRNRRRGRLQEAEEKEEKEEWWCISLSIDEFNSLEARIEVDDDLYGFKYLVCSLVV</sequence>
<accession>A0ACB9Z380</accession>
<dbReference type="Proteomes" id="UP001497700">
    <property type="component" value="Unassembled WGS sequence"/>
</dbReference>
<organism evidence="1 2">
    <name type="scientific">Hypoxylon rubiginosum</name>
    <dbReference type="NCBI Taxonomy" id="110542"/>
    <lineage>
        <taxon>Eukaryota</taxon>
        <taxon>Fungi</taxon>
        <taxon>Dikarya</taxon>
        <taxon>Ascomycota</taxon>
        <taxon>Pezizomycotina</taxon>
        <taxon>Sordariomycetes</taxon>
        <taxon>Xylariomycetidae</taxon>
        <taxon>Xylariales</taxon>
        <taxon>Hypoxylaceae</taxon>
        <taxon>Hypoxylon</taxon>
    </lineage>
</organism>
<reference evidence="1 2" key="1">
    <citation type="journal article" date="2022" name="New Phytol.">
        <title>Ecological generalism drives hyperdiversity of secondary metabolite gene clusters in xylarialean endophytes.</title>
        <authorList>
            <person name="Franco M.E.E."/>
            <person name="Wisecaver J.H."/>
            <person name="Arnold A.E."/>
            <person name="Ju Y.M."/>
            <person name="Slot J.C."/>
            <person name="Ahrendt S."/>
            <person name="Moore L.P."/>
            <person name="Eastman K.E."/>
            <person name="Scott K."/>
            <person name="Konkel Z."/>
            <person name="Mondo S.J."/>
            <person name="Kuo A."/>
            <person name="Hayes R.D."/>
            <person name="Haridas S."/>
            <person name="Andreopoulos B."/>
            <person name="Riley R."/>
            <person name="LaButti K."/>
            <person name="Pangilinan J."/>
            <person name="Lipzen A."/>
            <person name="Amirebrahimi M."/>
            <person name="Yan J."/>
            <person name="Adam C."/>
            <person name="Keymanesh K."/>
            <person name="Ng V."/>
            <person name="Louie K."/>
            <person name="Northen T."/>
            <person name="Drula E."/>
            <person name="Henrissat B."/>
            <person name="Hsieh H.M."/>
            <person name="Youens-Clark K."/>
            <person name="Lutzoni F."/>
            <person name="Miadlikowska J."/>
            <person name="Eastwood D.C."/>
            <person name="Hamelin R.C."/>
            <person name="Grigoriev I.V."/>
            <person name="U'Ren J.M."/>
        </authorList>
    </citation>
    <scope>NUCLEOTIDE SEQUENCE [LARGE SCALE GENOMIC DNA]</scope>
    <source>
        <strain evidence="1 2">CBS 119005</strain>
    </source>
</reference>
<dbReference type="EMBL" id="MU393465">
    <property type="protein sequence ID" value="KAI4865953.1"/>
    <property type="molecule type" value="Genomic_DNA"/>
</dbReference>
<comment type="caution">
    <text evidence="1">The sequence shown here is derived from an EMBL/GenBank/DDBJ whole genome shotgun (WGS) entry which is preliminary data.</text>
</comment>
<protein>
    <submittedName>
        <fullName evidence="1">Uncharacterized protein</fullName>
    </submittedName>
</protein>
<gene>
    <name evidence="1" type="ORF">F4820DRAFT_275558</name>
</gene>